<proteinExistence type="inferred from homology"/>
<comment type="similarity">
    <text evidence="1 4 6">Belongs to the IF-3 family.</text>
</comment>
<dbReference type="GO" id="GO:0005829">
    <property type="term" value="C:cytosol"/>
    <property type="evidence" value="ECO:0007669"/>
    <property type="project" value="TreeGrafter"/>
</dbReference>
<dbReference type="InterPro" id="IPR019813">
    <property type="entry name" value="Translation_initiation_fac3_CS"/>
</dbReference>
<dbReference type="GO" id="GO:0003743">
    <property type="term" value="F:translation initiation factor activity"/>
    <property type="evidence" value="ECO:0007669"/>
    <property type="project" value="UniProtKB-UniRule"/>
</dbReference>
<keyword evidence="4" id="KW-0963">Cytoplasm</keyword>
<dbReference type="AlphaFoldDB" id="A0AA41W765"/>
<feature type="domain" description="Translation initiation factor 3 C-terminal" evidence="7">
    <location>
        <begin position="92"/>
        <end position="177"/>
    </location>
</feature>
<evidence type="ECO:0000256" key="6">
    <source>
        <dbReference type="RuleBase" id="RU000646"/>
    </source>
</evidence>
<dbReference type="NCBIfam" id="TIGR00168">
    <property type="entry name" value="infC"/>
    <property type="match status" value="1"/>
</dbReference>
<keyword evidence="2 4" id="KW-0396">Initiation factor</keyword>
<dbReference type="RefSeq" id="WP_251261437.1">
    <property type="nucleotide sequence ID" value="NZ_JAMQGP010000003.1"/>
</dbReference>
<name>A0AA41W765_9GAMM</name>
<reference evidence="9 10" key="1">
    <citation type="journal article" date="2013" name="Antonie Van Leeuwenhoek">
        <title>Echinimonas agarilytica gen. nov., sp. nov., a new gammaproteobacterium isolated from the sea urchin Strongylocentrotus intermedius.</title>
        <authorList>
            <person name="Nedashkovskaya O.I."/>
            <person name="Stenkova A.M."/>
            <person name="Zhukova N.V."/>
            <person name="Van Trappen S."/>
            <person name="Lee J.S."/>
            <person name="Kim S.B."/>
        </authorList>
    </citation>
    <scope>NUCLEOTIDE SEQUENCE [LARGE SCALE GENOMIC DNA]</scope>
    <source>
        <strain evidence="9 10">KMM 6351</strain>
    </source>
</reference>
<dbReference type="InterPro" id="IPR036788">
    <property type="entry name" value="T_IF-3_C_sf"/>
</dbReference>
<dbReference type="Gene3D" id="3.30.110.10">
    <property type="entry name" value="Translation initiation factor 3 (IF-3), C-terminal domain"/>
    <property type="match status" value="1"/>
</dbReference>
<sequence>MKGGRRSPQVQAQHRINEHIRAVEVRLNGADGEQIGVVTLQEAIAAAEEANMDLVEISPNAEPPVCRVMDYGKFLYEKSKSAKEQKKKQKQIQVKEVKFRPGTDEGDYQVKLRNLRRFLEGGDKAKVTLRFRGREMAHQNLGIDLLNRIKTDLEDLAQCESFPNRVEGRQMIMVLAPTKR</sequence>
<dbReference type="Pfam" id="PF00707">
    <property type="entry name" value="IF3_C"/>
    <property type="match status" value="1"/>
</dbReference>
<evidence type="ECO:0000256" key="4">
    <source>
        <dbReference type="HAMAP-Rule" id="MF_00080"/>
    </source>
</evidence>
<dbReference type="PROSITE" id="PS00938">
    <property type="entry name" value="IF3"/>
    <property type="match status" value="1"/>
</dbReference>
<organism evidence="9 10">
    <name type="scientific">Echinimonas agarilytica</name>
    <dbReference type="NCBI Taxonomy" id="1215918"/>
    <lineage>
        <taxon>Bacteria</taxon>
        <taxon>Pseudomonadati</taxon>
        <taxon>Pseudomonadota</taxon>
        <taxon>Gammaproteobacteria</taxon>
        <taxon>Alteromonadales</taxon>
        <taxon>Echinimonadaceae</taxon>
        <taxon>Echinimonas</taxon>
    </lineage>
</organism>
<evidence type="ECO:0000256" key="5">
    <source>
        <dbReference type="NCBIfam" id="TIGR00168"/>
    </source>
</evidence>
<dbReference type="Proteomes" id="UP001165393">
    <property type="component" value="Unassembled WGS sequence"/>
</dbReference>
<dbReference type="Pfam" id="PF05198">
    <property type="entry name" value="IF3_N"/>
    <property type="match status" value="1"/>
</dbReference>
<dbReference type="GO" id="GO:0043022">
    <property type="term" value="F:ribosome binding"/>
    <property type="evidence" value="ECO:0007669"/>
    <property type="project" value="UniProtKB-ARBA"/>
</dbReference>
<evidence type="ECO:0000313" key="9">
    <source>
        <dbReference type="EMBL" id="MCM2679896.1"/>
    </source>
</evidence>
<dbReference type="GO" id="GO:0032790">
    <property type="term" value="P:ribosome disassembly"/>
    <property type="evidence" value="ECO:0007669"/>
    <property type="project" value="TreeGrafter"/>
</dbReference>
<accession>A0AA41W765</accession>
<dbReference type="SUPFAM" id="SSF54364">
    <property type="entry name" value="Translation initiation factor IF3, N-terminal domain"/>
    <property type="match status" value="1"/>
</dbReference>
<dbReference type="GO" id="GO:0016020">
    <property type="term" value="C:membrane"/>
    <property type="evidence" value="ECO:0007669"/>
    <property type="project" value="TreeGrafter"/>
</dbReference>
<evidence type="ECO:0000256" key="2">
    <source>
        <dbReference type="ARBA" id="ARBA00022540"/>
    </source>
</evidence>
<evidence type="ECO:0000256" key="1">
    <source>
        <dbReference type="ARBA" id="ARBA00005439"/>
    </source>
</evidence>
<keyword evidence="10" id="KW-1185">Reference proteome</keyword>
<feature type="domain" description="Translation initiation factor 3 N-terminal" evidence="8">
    <location>
        <begin position="16"/>
        <end position="85"/>
    </location>
</feature>
<dbReference type="FunFam" id="3.30.110.10:FF:000001">
    <property type="entry name" value="Translation initiation factor IF-3"/>
    <property type="match status" value="1"/>
</dbReference>
<dbReference type="InterPro" id="IPR036787">
    <property type="entry name" value="T_IF-3_N_sf"/>
</dbReference>
<evidence type="ECO:0000259" key="7">
    <source>
        <dbReference type="Pfam" id="PF00707"/>
    </source>
</evidence>
<gene>
    <name evidence="4 9" type="primary">infC</name>
    <name evidence="9" type="ORF">NAF29_09485</name>
</gene>
<comment type="caution">
    <text evidence="9">The sequence shown here is derived from an EMBL/GenBank/DDBJ whole genome shotgun (WGS) entry which is preliminary data.</text>
</comment>
<dbReference type="InterPro" id="IPR019814">
    <property type="entry name" value="Translation_initiation_fac_3_N"/>
</dbReference>
<dbReference type="EMBL" id="JAMQGP010000003">
    <property type="protein sequence ID" value="MCM2679896.1"/>
    <property type="molecule type" value="Genomic_DNA"/>
</dbReference>
<keyword evidence="3 4" id="KW-0648">Protein biosynthesis</keyword>
<evidence type="ECO:0000313" key="10">
    <source>
        <dbReference type="Proteomes" id="UP001165393"/>
    </source>
</evidence>
<dbReference type="Gene3D" id="3.10.20.80">
    <property type="entry name" value="Translation initiation factor 3 (IF-3), N-terminal domain"/>
    <property type="match status" value="1"/>
</dbReference>
<comment type="function">
    <text evidence="4 6">IF-3 binds to the 30S ribosomal subunit and shifts the equilibrium between 70S ribosomes and their 50S and 30S subunits in favor of the free subunits, thus enhancing the availability of 30S subunits on which protein synthesis initiation begins.</text>
</comment>
<dbReference type="HAMAP" id="MF_00080">
    <property type="entry name" value="IF_3"/>
    <property type="match status" value="1"/>
</dbReference>
<protein>
    <recommendedName>
        <fullName evidence="4 5">Translation initiation factor IF-3</fullName>
    </recommendedName>
</protein>
<dbReference type="FunFam" id="3.10.20.80:FF:000001">
    <property type="entry name" value="Translation initiation factor IF-3"/>
    <property type="match status" value="1"/>
</dbReference>
<evidence type="ECO:0000259" key="8">
    <source>
        <dbReference type="Pfam" id="PF05198"/>
    </source>
</evidence>
<dbReference type="InterPro" id="IPR001288">
    <property type="entry name" value="Translation_initiation_fac_3"/>
</dbReference>
<dbReference type="InterPro" id="IPR019815">
    <property type="entry name" value="Translation_initiation_fac_3_C"/>
</dbReference>
<comment type="subcellular location">
    <subcellularLocation>
        <location evidence="4 6">Cytoplasm</location>
    </subcellularLocation>
</comment>
<dbReference type="PANTHER" id="PTHR10938">
    <property type="entry name" value="TRANSLATION INITIATION FACTOR IF-3"/>
    <property type="match status" value="1"/>
</dbReference>
<dbReference type="PANTHER" id="PTHR10938:SF0">
    <property type="entry name" value="TRANSLATION INITIATION FACTOR IF-3, MITOCHONDRIAL"/>
    <property type="match status" value="1"/>
</dbReference>
<comment type="subunit">
    <text evidence="4 6">Monomer.</text>
</comment>
<dbReference type="SUPFAM" id="SSF55200">
    <property type="entry name" value="Translation initiation factor IF3, C-terminal domain"/>
    <property type="match status" value="1"/>
</dbReference>
<evidence type="ECO:0000256" key="3">
    <source>
        <dbReference type="ARBA" id="ARBA00022917"/>
    </source>
</evidence>